<reference evidence="3 4" key="1">
    <citation type="submission" date="2020-07" db="EMBL/GenBank/DDBJ databases">
        <title>Sequencing the genomes of 1000 actinobacteria strains.</title>
        <authorList>
            <person name="Klenk H.-P."/>
        </authorList>
    </citation>
    <scope>NUCLEOTIDE SEQUENCE [LARGE SCALE GENOMIC DNA]</scope>
    <source>
        <strain evidence="3 4">DSM 23871</strain>
    </source>
</reference>
<feature type="transmembrane region" description="Helical" evidence="1">
    <location>
        <begin position="12"/>
        <end position="34"/>
    </location>
</feature>
<dbReference type="AlphaFoldDB" id="A0A852T2C7"/>
<dbReference type="InterPro" id="IPR053150">
    <property type="entry name" value="Teicoplanin_resist-assoc"/>
</dbReference>
<dbReference type="Proteomes" id="UP000589620">
    <property type="component" value="Unassembled WGS sequence"/>
</dbReference>
<feature type="domain" description="VanZ-like" evidence="2">
    <location>
        <begin position="22"/>
        <end position="140"/>
    </location>
</feature>
<dbReference type="EMBL" id="JACCBJ010000001">
    <property type="protein sequence ID" value="NYD74993.1"/>
    <property type="molecule type" value="Genomic_DNA"/>
</dbReference>
<accession>A0A852T2C7</accession>
<keyword evidence="1" id="KW-0472">Membrane</keyword>
<evidence type="ECO:0000313" key="3">
    <source>
        <dbReference type="EMBL" id="NYD74993.1"/>
    </source>
</evidence>
<dbReference type="PANTHER" id="PTHR36834">
    <property type="entry name" value="MEMBRANE PROTEIN-RELATED"/>
    <property type="match status" value="1"/>
</dbReference>
<name>A0A852T2C7_9MICO</name>
<protein>
    <submittedName>
        <fullName evidence="3">Glycopeptide antibiotics resistance protein</fullName>
    </submittedName>
</protein>
<keyword evidence="4" id="KW-1185">Reference proteome</keyword>
<sequence>MTASLSLRPTRTAPRTLPAVLFGVYLVLLVWAVLWKFHVPDLSGEGVRAVKLVPFVASEGFGANRLSEMLANVALFVPFGVYLGVLAPRWRVGPVAGLAALASCILEGLQYVLASGSSDVTDVILNTSGAVAGFLVLSVLRRASRGRAVAAVFWLCFVVTVAAALWGASLLGAPLHSLPPLHR</sequence>
<proteinExistence type="predicted"/>
<evidence type="ECO:0000256" key="1">
    <source>
        <dbReference type="SAM" id="Phobius"/>
    </source>
</evidence>
<feature type="transmembrane region" description="Helical" evidence="1">
    <location>
        <begin position="152"/>
        <end position="173"/>
    </location>
</feature>
<keyword evidence="1" id="KW-1133">Transmembrane helix</keyword>
<gene>
    <name evidence="3" type="ORF">BJ963_002512</name>
</gene>
<evidence type="ECO:0000313" key="4">
    <source>
        <dbReference type="Proteomes" id="UP000589620"/>
    </source>
</evidence>
<feature type="transmembrane region" description="Helical" evidence="1">
    <location>
        <begin position="95"/>
        <end position="114"/>
    </location>
</feature>
<dbReference type="InterPro" id="IPR006976">
    <property type="entry name" value="VanZ-like"/>
</dbReference>
<organism evidence="3 4">
    <name type="scientific">Leifsonia soli</name>
    <dbReference type="NCBI Taxonomy" id="582665"/>
    <lineage>
        <taxon>Bacteria</taxon>
        <taxon>Bacillati</taxon>
        <taxon>Actinomycetota</taxon>
        <taxon>Actinomycetes</taxon>
        <taxon>Micrococcales</taxon>
        <taxon>Microbacteriaceae</taxon>
        <taxon>Leifsonia</taxon>
    </lineage>
</organism>
<feature type="transmembrane region" description="Helical" evidence="1">
    <location>
        <begin position="69"/>
        <end position="88"/>
    </location>
</feature>
<feature type="transmembrane region" description="Helical" evidence="1">
    <location>
        <begin position="120"/>
        <end position="140"/>
    </location>
</feature>
<dbReference type="Pfam" id="PF04892">
    <property type="entry name" value="VanZ"/>
    <property type="match status" value="1"/>
</dbReference>
<keyword evidence="1" id="KW-0812">Transmembrane</keyword>
<evidence type="ECO:0000259" key="2">
    <source>
        <dbReference type="Pfam" id="PF04892"/>
    </source>
</evidence>
<dbReference type="RefSeq" id="WP_179457050.1">
    <property type="nucleotide sequence ID" value="NZ_BAAAPX010000001.1"/>
</dbReference>
<dbReference type="PANTHER" id="PTHR36834:SF1">
    <property type="entry name" value="INTEGRAL MEMBRANE PROTEIN"/>
    <property type="match status" value="1"/>
</dbReference>
<comment type="caution">
    <text evidence="3">The sequence shown here is derived from an EMBL/GenBank/DDBJ whole genome shotgun (WGS) entry which is preliminary data.</text>
</comment>